<dbReference type="PANTHER" id="PTHR43047:SF72">
    <property type="entry name" value="OSMOSENSING HISTIDINE PROTEIN KINASE SLN1"/>
    <property type="match status" value="1"/>
</dbReference>
<dbReference type="Pfam" id="PF00512">
    <property type="entry name" value="HisKA"/>
    <property type="match status" value="1"/>
</dbReference>
<dbReference type="SMART" id="SM00388">
    <property type="entry name" value="HisKA"/>
    <property type="match status" value="1"/>
</dbReference>
<evidence type="ECO:0000256" key="1">
    <source>
        <dbReference type="ARBA" id="ARBA00000085"/>
    </source>
</evidence>
<dbReference type="Pfam" id="PF02518">
    <property type="entry name" value="HATPase_c"/>
    <property type="match status" value="1"/>
</dbReference>
<keyword evidence="4" id="KW-0418">Kinase</keyword>
<dbReference type="PANTHER" id="PTHR43047">
    <property type="entry name" value="TWO-COMPONENT HISTIDINE PROTEIN KINASE"/>
    <property type="match status" value="1"/>
</dbReference>
<sequence length="784" mass="91465">MYTFLNKVPFGAMVLEDDNLIIKYMNDKMRKAFKISQECLKGEYAKTILTEELLEKINYCKSNRKEEYLRGYRLSCGKKLDINISIVDDTVQIFANEVHDEMYLDYESIIEVFPSFTFLYDLEGNINYINKEGRKTLALYNDNNVKNIFELSKMFNLYDNDGKKVFLDDYLVNRTIREEKNVIGEVLTLKQDCGKKYILSSSFLIHKNNKAIGGICIIADISDYYRDVIKNKEEIEKYVALSMEFKTKCDIIEILREREKQHLMHLKDVINNISEGIFVVDNNFRINLCNKSACNILELKQIELLDYQNIIKKYNISCNNSDVDVYNYFHTFYEEKSPIKNLILNLEEKKSNRIKYIEINTNPIIKGDGELLYTVISIKDVTDEKVNKLIAENQSKFIEKVLSNLNLPVIVVDYPELRVSLINNLGVEFVEEVLELDCTEEDIIGKGINEISPKAIEDELINGVFHSGNYDKEVIISPYHVKQSQGKEKYYKFKITPFMYKDNHKRIYIHIIDITEEITVNKELEKINKLKDEFFTIISHELRTPLTIINSALQLAYDIYKDEFTYNVDRTLDRIKQNCSRLLKLTNNVMDISSADAGLMKINNENFDIVMESEFVVNSVDYYARQKGINIIFDTNKEEYDVIIDKEKYIRILLNLLSNAIKYTPENKNIYVDLVLMQDKFRIYVKDEGVGIQEGQLNSIFNRYLQLDNGLTRRAEGLGLGLTVVKKFVEKMDGSIVVNSKKNMGSEFILEFDRYSNVNSSEKQLVTIHESFDDLLTIEMSDIY</sequence>
<organism evidence="6 7">
    <name type="scientific">Clostridium mobile</name>
    <dbReference type="NCBI Taxonomy" id="2841512"/>
    <lineage>
        <taxon>Bacteria</taxon>
        <taxon>Bacillati</taxon>
        <taxon>Bacillota</taxon>
        <taxon>Clostridia</taxon>
        <taxon>Eubacteriales</taxon>
        <taxon>Clostridiaceae</taxon>
        <taxon>Clostridium</taxon>
    </lineage>
</organism>
<evidence type="ECO:0000313" key="7">
    <source>
        <dbReference type="Proteomes" id="UP000726170"/>
    </source>
</evidence>
<dbReference type="CDD" id="cd00082">
    <property type="entry name" value="HisKA"/>
    <property type="match status" value="1"/>
</dbReference>
<dbReference type="InterPro" id="IPR003661">
    <property type="entry name" value="HisK_dim/P_dom"/>
</dbReference>
<comment type="caution">
    <text evidence="6">The sequence shown here is derived from an EMBL/GenBank/DDBJ whole genome shotgun (WGS) entry which is preliminary data.</text>
</comment>
<keyword evidence="3" id="KW-0808">Transferase</keyword>
<feature type="domain" description="Histidine kinase" evidence="5">
    <location>
        <begin position="537"/>
        <end position="756"/>
    </location>
</feature>
<evidence type="ECO:0000256" key="3">
    <source>
        <dbReference type="ARBA" id="ARBA00022679"/>
    </source>
</evidence>
<dbReference type="InterPro" id="IPR013767">
    <property type="entry name" value="PAS_fold"/>
</dbReference>
<dbReference type="Proteomes" id="UP000726170">
    <property type="component" value="Unassembled WGS sequence"/>
</dbReference>
<protein>
    <recommendedName>
        <fullName evidence="2">histidine kinase</fullName>
        <ecNumber evidence="2">2.7.13.3</ecNumber>
    </recommendedName>
</protein>
<dbReference type="InterPro" id="IPR003594">
    <property type="entry name" value="HATPase_dom"/>
</dbReference>
<dbReference type="SMART" id="SM00387">
    <property type="entry name" value="HATPase_c"/>
    <property type="match status" value="1"/>
</dbReference>
<evidence type="ECO:0000313" key="6">
    <source>
        <dbReference type="EMBL" id="MBU5483098.1"/>
    </source>
</evidence>
<accession>A0ABS6ED32</accession>
<name>A0ABS6ED32_9CLOT</name>
<dbReference type="Pfam" id="PF00989">
    <property type="entry name" value="PAS"/>
    <property type="match status" value="1"/>
</dbReference>
<dbReference type="PROSITE" id="PS50109">
    <property type="entry name" value="HIS_KIN"/>
    <property type="match status" value="1"/>
</dbReference>
<dbReference type="EC" id="2.7.13.3" evidence="2"/>
<keyword evidence="7" id="KW-1185">Reference proteome</keyword>
<reference evidence="6 7" key="1">
    <citation type="submission" date="2021-06" db="EMBL/GenBank/DDBJ databases">
        <authorList>
            <person name="Sun Q."/>
            <person name="Li D."/>
        </authorList>
    </citation>
    <scope>NUCLEOTIDE SEQUENCE [LARGE SCALE GENOMIC DNA]</scope>
    <source>
        <strain evidence="6 7">MSJ-11</strain>
    </source>
</reference>
<dbReference type="RefSeq" id="WP_216437502.1">
    <property type="nucleotide sequence ID" value="NZ_JAHLQF010000001.1"/>
</dbReference>
<dbReference type="EMBL" id="JAHLQF010000001">
    <property type="protein sequence ID" value="MBU5483098.1"/>
    <property type="molecule type" value="Genomic_DNA"/>
</dbReference>
<dbReference type="InterPro" id="IPR005467">
    <property type="entry name" value="His_kinase_dom"/>
</dbReference>
<evidence type="ECO:0000259" key="5">
    <source>
        <dbReference type="PROSITE" id="PS50109"/>
    </source>
</evidence>
<evidence type="ECO:0000256" key="4">
    <source>
        <dbReference type="ARBA" id="ARBA00022777"/>
    </source>
</evidence>
<proteinExistence type="predicted"/>
<dbReference type="CDD" id="cd00130">
    <property type="entry name" value="PAS"/>
    <property type="match status" value="1"/>
</dbReference>
<dbReference type="SMART" id="SM00091">
    <property type="entry name" value="PAS"/>
    <property type="match status" value="3"/>
</dbReference>
<dbReference type="InterPro" id="IPR000014">
    <property type="entry name" value="PAS"/>
</dbReference>
<comment type="catalytic activity">
    <reaction evidence="1">
        <text>ATP + protein L-histidine = ADP + protein N-phospho-L-histidine.</text>
        <dbReference type="EC" id="2.7.13.3"/>
    </reaction>
</comment>
<gene>
    <name evidence="6" type="ORF">KQI86_02090</name>
</gene>
<evidence type="ECO:0000256" key="2">
    <source>
        <dbReference type="ARBA" id="ARBA00012438"/>
    </source>
</evidence>